<evidence type="ECO:0000256" key="8">
    <source>
        <dbReference type="SAM" id="Phobius"/>
    </source>
</evidence>
<dbReference type="GO" id="GO:0006629">
    <property type="term" value="P:lipid metabolic process"/>
    <property type="evidence" value="ECO:0007669"/>
    <property type="project" value="InterPro"/>
</dbReference>
<reference evidence="10" key="1">
    <citation type="journal article" date="2022" name="IScience">
        <title>Evolution of zygomycete secretomes and the origins of terrestrial fungal ecologies.</title>
        <authorList>
            <person name="Chang Y."/>
            <person name="Wang Y."/>
            <person name="Mondo S."/>
            <person name="Ahrendt S."/>
            <person name="Andreopoulos W."/>
            <person name="Barry K."/>
            <person name="Beard J."/>
            <person name="Benny G.L."/>
            <person name="Blankenship S."/>
            <person name="Bonito G."/>
            <person name="Cuomo C."/>
            <person name="Desiro A."/>
            <person name="Gervers K.A."/>
            <person name="Hundley H."/>
            <person name="Kuo A."/>
            <person name="LaButti K."/>
            <person name="Lang B.F."/>
            <person name="Lipzen A."/>
            <person name="O'Donnell K."/>
            <person name="Pangilinan J."/>
            <person name="Reynolds N."/>
            <person name="Sandor L."/>
            <person name="Smith M.E."/>
            <person name="Tsang A."/>
            <person name="Grigoriev I.V."/>
            <person name="Stajich J.E."/>
            <person name="Spatafora J.W."/>
        </authorList>
    </citation>
    <scope>NUCLEOTIDE SEQUENCE</scope>
    <source>
        <strain evidence="10">RSA 2281</strain>
    </source>
</reference>
<organism evidence="10 11">
    <name type="scientific">Phascolomyces articulosus</name>
    <dbReference type="NCBI Taxonomy" id="60185"/>
    <lineage>
        <taxon>Eukaryota</taxon>
        <taxon>Fungi</taxon>
        <taxon>Fungi incertae sedis</taxon>
        <taxon>Mucoromycota</taxon>
        <taxon>Mucoromycotina</taxon>
        <taxon>Mucoromycetes</taxon>
        <taxon>Mucorales</taxon>
        <taxon>Lichtheimiaceae</taxon>
        <taxon>Phascolomyces</taxon>
    </lineage>
</organism>
<feature type="transmembrane region" description="Helical" evidence="8">
    <location>
        <begin position="49"/>
        <end position="65"/>
    </location>
</feature>
<keyword evidence="11" id="KW-1185">Reference proteome</keyword>
<feature type="transmembrane region" description="Helical" evidence="8">
    <location>
        <begin position="20"/>
        <end position="37"/>
    </location>
</feature>
<name>A0AAD5JSV6_9FUNG</name>
<dbReference type="EMBL" id="JAIXMP010000027">
    <property type="protein sequence ID" value="KAI9252899.1"/>
    <property type="molecule type" value="Genomic_DNA"/>
</dbReference>
<feature type="transmembrane region" description="Helical" evidence="8">
    <location>
        <begin position="182"/>
        <end position="200"/>
    </location>
</feature>
<keyword evidence="6 8" id="KW-1133">Transmembrane helix</keyword>
<feature type="transmembrane region" description="Helical" evidence="8">
    <location>
        <begin position="316"/>
        <end position="333"/>
    </location>
</feature>
<evidence type="ECO:0000256" key="6">
    <source>
        <dbReference type="ARBA" id="ARBA00022989"/>
    </source>
</evidence>
<protein>
    <recommendedName>
        <fullName evidence="9">Wax synthase domain-containing protein</fullName>
    </recommendedName>
</protein>
<comment type="caution">
    <text evidence="10">The sequence shown here is derived from an EMBL/GenBank/DDBJ whole genome shotgun (WGS) entry which is preliminary data.</text>
</comment>
<dbReference type="InterPro" id="IPR044851">
    <property type="entry name" value="Wax_synthase"/>
</dbReference>
<feature type="transmembrane region" description="Helical" evidence="8">
    <location>
        <begin position="282"/>
        <end position="304"/>
    </location>
</feature>
<keyword evidence="4" id="KW-0808">Transferase</keyword>
<evidence type="ECO:0000256" key="3">
    <source>
        <dbReference type="ARBA" id="ARBA00007282"/>
    </source>
</evidence>
<keyword evidence="7 8" id="KW-0472">Membrane</keyword>
<dbReference type="GO" id="GO:0008374">
    <property type="term" value="F:O-acyltransferase activity"/>
    <property type="evidence" value="ECO:0007669"/>
    <property type="project" value="InterPro"/>
</dbReference>
<feature type="domain" description="Wax synthase" evidence="9">
    <location>
        <begin position="225"/>
        <end position="308"/>
    </location>
</feature>
<evidence type="ECO:0000313" key="10">
    <source>
        <dbReference type="EMBL" id="KAI9252899.1"/>
    </source>
</evidence>
<dbReference type="PANTHER" id="PTHR31595:SF57">
    <property type="entry name" value="OS04G0481900 PROTEIN"/>
    <property type="match status" value="1"/>
</dbReference>
<accession>A0AAD5JSV6</accession>
<feature type="transmembrane region" description="Helical" evidence="8">
    <location>
        <begin position="145"/>
        <end position="162"/>
    </location>
</feature>
<gene>
    <name evidence="10" type="ORF">BDA99DRAFT_520348</name>
</gene>
<dbReference type="InterPro" id="IPR032805">
    <property type="entry name" value="Wax_synthase_dom"/>
</dbReference>
<dbReference type="GO" id="GO:0016020">
    <property type="term" value="C:membrane"/>
    <property type="evidence" value="ECO:0007669"/>
    <property type="project" value="UniProtKB-SubCell"/>
</dbReference>
<proteinExistence type="inferred from homology"/>
<evidence type="ECO:0000256" key="5">
    <source>
        <dbReference type="ARBA" id="ARBA00022692"/>
    </source>
</evidence>
<evidence type="ECO:0000256" key="7">
    <source>
        <dbReference type="ARBA" id="ARBA00023136"/>
    </source>
</evidence>
<comment type="subcellular location">
    <subcellularLocation>
        <location evidence="1">Membrane</location>
        <topology evidence="1">Multi-pass membrane protein</topology>
    </subcellularLocation>
</comment>
<dbReference type="PANTHER" id="PTHR31595">
    <property type="entry name" value="LONG-CHAIN-ALCOHOL O-FATTY-ACYLTRANSFERASE 3-RELATED"/>
    <property type="match status" value="1"/>
</dbReference>
<evidence type="ECO:0000259" key="9">
    <source>
        <dbReference type="Pfam" id="PF13813"/>
    </source>
</evidence>
<comment type="pathway">
    <text evidence="2">Secondary metabolite biosynthesis.</text>
</comment>
<evidence type="ECO:0000256" key="4">
    <source>
        <dbReference type="ARBA" id="ARBA00022679"/>
    </source>
</evidence>
<evidence type="ECO:0000313" key="11">
    <source>
        <dbReference type="Proteomes" id="UP001209540"/>
    </source>
</evidence>
<keyword evidence="5 8" id="KW-0812">Transmembrane</keyword>
<dbReference type="AlphaFoldDB" id="A0AAD5JSV6"/>
<comment type="similarity">
    <text evidence="3">Belongs to the wax synthase family.</text>
</comment>
<evidence type="ECO:0000256" key="1">
    <source>
        <dbReference type="ARBA" id="ARBA00004141"/>
    </source>
</evidence>
<evidence type="ECO:0000256" key="2">
    <source>
        <dbReference type="ARBA" id="ARBA00005179"/>
    </source>
</evidence>
<sequence length="417" mass="48489">MNSLSNLFQAGDSRILPGPLLVFAIFCIPTALLVQTISNEKLSTGIKQILSIPLLTIVFMTPIVFSCGNGVFDLAVSIACFNLFLRLFELYWISPLLYGKPAYAPLSYLYTEFWAPLCKFPKSPKKKGDTDQKLKPKIYIKNKKWYHIVGNMVYHALIWDVFGSWWSTFTPKEFLAMPTERPIFFFGFLIFLGFIMNTMFNMIGYPMHLFHCLYYDHGSYSDEQWRPAMKNPLFFSSSLEEFWSDRWHQFLHTSCVAFGFRPARYITRQVFDKMNIKTTIPITMLIGVFAVFFMSGLMHEYIVYSSIGWSPYSRLFIGHQLFFFSMHGVAVIFERILSATISKTNCISPAIRESFFVKQVLQRVWGITFMYIILCYFTSGFAYTGLWHDSPFMFSRPYVFEFFRSIPYGKAICGSLL</sequence>
<dbReference type="Proteomes" id="UP001209540">
    <property type="component" value="Unassembled WGS sequence"/>
</dbReference>
<feature type="transmembrane region" description="Helical" evidence="8">
    <location>
        <begin position="364"/>
        <end position="386"/>
    </location>
</feature>
<dbReference type="Pfam" id="PF13813">
    <property type="entry name" value="MBOAT_2"/>
    <property type="match status" value="1"/>
</dbReference>
<reference evidence="10" key="2">
    <citation type="submission" date="2023-02" db="EMBL/GenBank/DDBJ databases">
        <authorList>
            <consortium name="DOE Joint Genome Institute"/>
            <person name="Mondo S.J."/>
            <person name="Chang Y."/>
            <person name="Wang Y."/>
            <person name="Ahrendt S."/>
            <person name="Andreopoulos W."/>
            <person name="Barry K."/>
            <person name="Beard J."/>
            <person name="Benny G.L."/>
            <person name="Blankenship S."/>
            <person name="Bonito G."/>
            <person name="Cuomo C."/>
            <person name="Desiro A."/>
            <person name="Gervers K.A."/>
            <person name="Hundley H."/>
            <person name="Kuo A."/>
            <person name="LaButti K."/>
            <person name="Lang B.F."/>
            <person name="Lipzen A."/>
            <person name="O'Donnell K."/>
            <person name="Pangilinan J."/>
            <person name="Reynolds N."/>
            <person name="Sandor L."/>
            <person name="Smith M.W."/>
            <person name="Tsang A."/>
            <person name="Grigoriev I.V."/>
            <person name="Stajich J.E."/>
            <person name="Spatafora J.W."/>
        </authorList>
    </citation>
    <scope>NUCLEOTIDE SEQUENCE</scope>
    <source>
        <strain evidence="10">RSA 2281</strain>
    </source>
</reference>